<dbReference type="AlphaFoldDB" id="A0A2V1ECI6"/>
<proteinExistence type="predicted"/>
<organism evidence="1 2">
    <name type="scientific">Periconia macrospinosa</name>
    <dbReference type="NCBI Taxonomy" id="97972"/>
    <lineage>
        <taxon>Eukaryota</taxon>
        <taxon>Fungi</taxon>
        <taxon>Dikarya</taxon>
        <taxon>Ascomycota</taxon>
        <taxon>Pezizomycotina</taxon>
        <taxon>Dothideomycetes</taxon>
        <taxon>Pleosporomycetidae</taxon>
        <taxon>Pleosporales</taxon>
        <taxon>Massarineae</taxon>
        <taxon>Periconiaceae</taxon>
        <taxon>Periconia</taxon>
    </lineage>
</organism>
<gene>
    <name evidence="1" type="ORF">DM02DRAFT_230797</name>
</gene>
<dbReference type="EMBL" id="KZ805302">
    <property type="protein sequence ID" value="PVI07749.1"/>
    <property type="molecule type" value="Genomic_DNA"/>
</dbReference>
<evidence type="ECO:0000313" key="2">
    <source>
        <dbReference type="Proteomes" id="UP000244855"/>
    </source>
</evidence>
<evidence type="ECO:0000313" key="1">
    <source>
        <dbReference type="EMBL" id="PVI07749.1"/>
    </source>
</evidence>
<keyword evidence="2" id="KW-1185">Reference proteome</keyword>
<reference evidence="1 2" key="1">
    <citation type="journal article" date="2018" name="Sci. Rep.">
        <title>Comparative genomics provides insights into the lifestyle and reveals functional heterogeneity of dark septate endophytic fungi.</title>
        <authorList>
            <person name="Knapp D.G."/>
            <person name="Nemeth J.B."/>
            <person name="Barry K."/>
            <person name="Hainaut M."/>
            <person name="Henrissat B."/>
            <person name="Johnson J."/>
            <person name="Kuo A."/>
            <person name="Lim J.H.P."/>
            <person name="Lipzen A."/>
            <person name="Nolan M."/>
            <person name="Ohm R.A."/>
            <person name="Tamas L."/>
            <person name="Grigoriev I.V."/>
            <person name="Spatafora J.W."/>
            <person name="Nagy L.G."/>
            <person name="Kovacs G.M."/>
        </authorList>
    </citation>
    <scope>NUCLEOTIDE SEQUENCE [LARGE SCALE GENOMIC DNA]</scope>
    <source>
        <strain evidence="1 2">DSE2036</strain>
    </source>
</reference>
<sequence>MRWRANCITVCATVNGPVLVLLTVHTVTLVDDLVPEARNLRSRCAPHENGLLSTSYRTRNVQITTRYPCSERLHHALPSRHSAGSTRQQQPGSHYEELFSRLTHTSLSTTTIHAACHVLMEMVLMTTAMFLSTLVRLEATTNNTYSR</sequence>
<protein>
    <submittedName>
        <fullName evidence="1">Uncharacterized protein</fullName>
    </submittedName>
</protein>
<name>A0A2V1ECI6_9PLEO</name>
<accession>A0A2V1ECI6</accession>
<dbReference type="Proteomes" id="UP000244855">
    <property type="component" value="Unassembled WGS sequence"/>
</dbReference>